<evidence type="ECO:0008006" key="3">
    <source>
        <dbReference type="Google" id="ProtNLM"/>
    </source>
</evidence>
<accession>A0ABT0PCQ0</accession>
<evidence type="ECO:0000313" key="1">
    <source>
        <dbReference type="EMBL" id="MCL6268811.1"/>
    </source>
</evidence>
<protein>
    <recommendedName>
        <fullName evidence="3">Prephenate dehydrogenase</fullName>
    </recommendedName>
</protein>
<dbReference type="EMBL" id="JAMFLX010000002">
    <property type="protein sequence ID" value="MCL6268811.1"/>
    <property type="molecule type" value="Genomic_DNA"/>
</dbReference>
<proteinExistence type="predicted"/>
<reference evidence="1 2" key="1">
    <citation type="submission" date="2022-05" db="EMBL/GenBank/DDBJ databases">
        <authorList>
            <person name="Park J.-S."/>
        </authorList>
    </citation>
    <scope>NUCLEOTIDE SEQUENCE [LARGE SCALE GENOMIC DNA]</scope>
    <source>
        <strain evidence="1 2">2012CJ34-2</strain>
    </source>
</reference>
<organism evidence="1 2">
    <name type="scientific">Parendozoicomonas callyspongiae</name>
    <dbReference type="NCBI Taxonomy" id="2942213"/>
    <lineage>
        <taxon>Bacteria</taxon>
        <taxon>Pseudomonadati</taxon>
        <taxon>Pseudomonadota</taxon>
        <taxon>Gammaproteobacteria</taxon>
        <taxon>Oceanospirillales</taxon>
        <taxon>Endozoicomonadaceae</taxon>
        <taxon>Parendozoicomonas</taxon>
    </lineage>
</organism>
<gene>
    <name evidence="1" type="ORF">M3P05_02455</name>
</gene>
<sequence length="111" mass="12692">MSQEINIQDIQTKLTASLKDLYTKSQKADEILESLQKDKKGNFTAIFQQDSGFNARANRFLPYLVELSDEVQSLPIMESENQVPKIQQILIKIKLMHEVLSQFHSLEDAPA</sequence>
<keyword evidence="2" id="KW-1185">Reference proteome</keyword>
<dbReference type="RefSeq" id="WP_249697641.1">
    <property type="nucleotide sequence ID" value="NZ_JAMFLX010000002.1"/>
</dbReference>
<comment type="caution">
    <text evidence="1">The sequence shown here is derived from an EMBL/GenBank/DDBJ whole genome shotgun (WGS) entry which is preliminary data.</text>
</comment>
<name>A0ABT0PCQ0_9GAMM</name>
<dbReference type="Proteomes" id="UP001203338">
    <property type="component" value="Unassembled WGS sequence"/>
</dbReference>
<evidence type="ECO:0000313" key="2">
    <source>
        <dbReference type="Proteomes" id="UP001203338"/>
    </source>
</evidence>